<dbReference type="RefSeq" id="WP_093273045.1">
    <property type="nucleotide sequence ID" value="NZ_FNDD01000010.1"/>
</dbReference>
<dbReference type="Gene3D" id="3.40.50.2000">
    <property type="entry name" value="Glycogen Phosphorylase B"/>
    <property type="match status" value="1"/>
</dbReference>
<proteinExistence type="predicted"/>
<feature type="transmembrane region" description="Helical" evidence="1">
    <location>
        <begin position="82"/>
        <end position="101"/>
    </location>
</feature>
<dbReference type="SUPFAM" id="SSF53756">
    <property type="entry name" value="UDP-Glycosyltransferase/glycogen phosphorylase"/>
    <property type="match status" value="1"/>
</dbReference>
<evidence type="ECO:0000313" key="2">
    <source>
        <dbReference type="EMBL" id="SDH19588.1"/>
    </source>
</evidence>
<protein>
    <submittedName>
        <fullName evidence="2">Oligosaccharide biosynthesis protein Alg14 like</fullName>
    </submittedName>
</protein>
<dbReference type="OrthoDB" id="555447at2"/>
<dbReference type="Proteomes" id="UP000198854">
    <property type="component" value="Unassembled WGS sequence"/>
</dbReference>
<organism evidence="2 3">
    <name type="scientific">Vibrio xiamenensis</name>
    <dbReference type="NCBI Taxonomy" id="861298"/>
    <lineage>
        <taxon>Bacteria</taxon>
        <taxon>Pseudomonadati</taxon>
        <taxon>Pseudomonadota</taxon>
        <taxon>Gammaproteobacteria</taxon>
        <taxon>Vibrionales</taxon>
        <taxon>Vibrionaceae</taxon>
        <taxon>Vibrio</taxon>
    </lineage>
</organism>
<dbReference type="STRING" id="861298.SAMN04488136_11088"/>
<keyword evidence="3" id="KW-1185">Reference proteome</keyword>
<evidence type="ECO:0000256" key="1">
    <source>
        <dbReference type="SAM" id="Phobius"/>
    </source>
</evidence>
<keyword evidence="1" id="KW-1133">Transmembrane helix</keyword>
<name>A0A1G8AF73_9VIBR</name>
<gene>
    <name evidence="2" type="ORF">SAMN04488136_11088</name>
</gene>
<evidence type="ECO:0000313" key="3">
    <source>
        <dbReference type="Proteomes" id="UP000198854"/>
    </source>
</evidence>
<sequence length="151" mass="16908">MTDKNKIMLVASPGGHFVELSLVAECLQDMHVMIVSTYDEKPSFMYGDEYFQVSDFSRDNAHVMFKVIRESYQILKKNKPKLIVTTGAAPGLIMAIVGRFFGIKSIWIDSIANSQYISLSGKIAKAFGIKVFSQWESVAKSSNSEYHGKLL</sequence>
<dbReference type="GO" id="GO:0006488">
    <property type="term" value="P:dolichol-linked oligosaccharide biosynthetic process"/>
    <property type="evidence" value="ECO:0007669"/>
    <property type="project" value="InterPro"/>
</dbReference>
<keyword evidence="1" id="KW-0812">Transmembrane</keyword>
<reference evidence="2 3" key="1">
    <citation type="submission" date="2016-10" db="EMBL/GenBank/DDBJ databases">
        <authorList>
            <person name="de Groot N.N."/>
        </authorList>
    </citation>
    <scope>NUCLEOTIDE SEQUENCE [LARGE SCALE GENOMIC DNA]</scope>
    <source>
        <strain evidence="2 3">CGMCC 1.10228</strain>
    </source>
</reference>
<dbReference type="EMBL" id="FNDD01000010">
    <property type="protein sequence ID" value="SDH19588.1"/>
    <property type="molecule type" value="Genomic_DNA"/>
</dbReference>
<dbReference type="AlphaFoldDB" id="A0A1G8AF73"/>
<accession>A0A1G8AF73</accession>
<keyword evidence="1" id="KW-0472">Membrane</keyword>